<feature type="region of interest" description="Disordered" evidence="1">
    <location>
        <begin position="405"/>
        <end position="469"/>
    </location>
</feature>
<evidence type="ECO:0000313" key="4">
    <source>
        <dbReference type="Proteomes" id="UP000085678"/>
    </source>
</evidence>
<organism evidence="4 5">
    <name type="scientific">Lingula anatina</name>
    <name type="common">Brachiopod</name>
    <name type="synonym">Lingula unguis</name>
    <dbReference type="NCBI Taxonomy" id="7574"/>
    <lineage>
        <taxon>Eukaryota</taxon>
        <taxon>Metazoa</taxon>
        <taxon>Spiralia</taxon>
        <taxon>Lophotrochozoa</taxon>
        <taxon>Brachiopoda</taxon>
        <taxon>Linguliformea</taxon>
        <taxon>Lingulata</taxon>
        <taxon>Lingulida</taxon>
        <taxon>Linguloidea</taxon>
        <taxon>Lingulidae</taxon>
        <taxon>Lingula</taxon>
    </lineage>
</organism>
<feature type="region of interest" description="Disordered" evidence="1">
    <location>
        <begin position="29"/>
        <end position="69"/>
    </location>
</feature>
<keyword evidence="3" id="KW-0732">Signal</keyword>
<dbReference type="KEGG" id="lak:106155628"/>
<sequence length="508" mass="57553">MRLFTSAISLFANTVWLVFYCLSTGCAGSEEEPSSAAQTKTDTGANKYSNSEPARQSGPSMAPTLTPPASNANSAFATLTPNPCSWAVDYRILIPVATGSVILSILGSVFIIRCADCRKRHREQRERQKSLNRMQRETELETWRVTEQGREQERYNLSGPKRRSKKRRAHHSVRTPQRDQGDIFKEQEEEETAFTETSLLDDFESNSYDDTAACPYSYVTNQDRFCEEFTVHNEKTGEDYGNPNKADQCITLDEISHVYLTFRTVKRKSLMPGTEKENTSLNVMERPRETSRVSFNLMPMANAREGTCPLQSTNGLTALLKPDCHCSRKLTASMVSSQSSKRTGEIEEFILVQQESSGQHPKKTQEKPAIAPKPRQNGTTVVPAIRGQFDDGERDDEIYQNIYSPTVRAATLPPRPAPRRSLGKKRLTAPRNKRRKSRDLLSNAVHPDPPSMNKEGYQLLRDPPPKRPQYRSYAALTLNEETVPKTVEETEVYQKRNIYVKNTRGERK</sequence>
<proteinExistence type="predicted"/>
<feature type="compositionally biased region" description="Basic residues" evidence="1">
    <location>
        <begin position="160"/>
        <end position="173"/>
    </location>
</feature>
<keyword evidence="2" id="KW-0472">Membrane</keyword>
<feature type="signal peptide" evidence="3">
    <location>
        <begin position="1"/>
        <end position="28"/>
    </location>
</feature>
<keyword evidence="2" id="KW-0812">Transmembrane</keyword>
<feature type="compositionally biased region" description="Basic residues" evidence="1">
    <location>
        <begin position="417"/>
        <end position="437"/>
    </location>
</feature>
<evidence type="ECO:0000256" key="2">
    <source>
        <dbReference type="SAM" id="Phobius"/>
    </source>
</evidence>
<feature type="region of interest" description="Disordered" evidence="1">
    <location>
        <begin position="150"/>
        <end position="179"/>
    </location>
</feature>
<feature type="transmembrane region" description="Helical" evidence="2">
    <location>
        <begin position="92"/>
        <end position="112"/>
    </location>
</feature>
<accession>A0A1S3HIP2</accession>
<keyword evidence="4" id="KW-1185">Reference proteome</keyword>
<evidence type="ECO:0000256" key="1">
    <source>
        <dbReference type="SAM" id="MobiDB-lite"/>
    </source>
</evidence>
<dbReference type="GeneID" id="106155628"/>
<dbReference type="InParanoid" id="A0A1S3HIP2"/>
<evidence type="ECO:0000313" key="5">
    <source>
        <dbReference type="RefSeq" id="XP_013385990.1"/>
    </source>
</evidence>
<keyword evidence="2" id="KW-1133">Transmembrane helix</keyword>
<dbReference type="PROSITE" id="PS51257">
    <property type="entry name" value="PROKAR_LIPOPROTEIN"/>
    <property type="match status" value="1"/>
</dbReference>
<feature type="region of interest" description="Disordered" evidence="1">
    <location>
        <begin position="353"/>
        <end position="381"/>
    </location>
</feature>
<name>A0A1S3HIP2_LINAN</name>
<dbReference type="RefSeq" id="XP_013385990.1">
    <property type="nucleotide sequence ID" value="XM_013530536.1"/>
</dbReference>
<feature type="compositionally biased region" description="Polar residues" evidence="1">
    <location>
        <begin position="35"/>
        <end position="59"/>
    </location>
</feature>
<evidence type="ECO:0000256" key="3">
    <source>
        <dbReference type="SAM" id="SignalP"/>
    </source>
</evidence>
<reference evidence="5" key="1">
    <citation type="submission" date="2025-08" db="UniProtKB">
        <authorList>
            <consortium name="RefSeq"/>
        </authorList>
    </citation>
    <scope>IDENTIFICATION</scope>
    <source>
        <tissue evidence="5">Gonads</tissue>
    </source>
</reference>
<feature type="chain" id="PRO_5042559268" evidence="3">
    <location>
        <begin position="29"/>
        <end position="508"/>
    </location>
</feature>
<protein>
    <submittedName>
        <fullName evidence="5">Uncharacterized protein LOC106155628</fullName>
    </submittedName>
</protein>
<gene>
    <name evidence="5" type="primary">LOC106155628</name>
</gene>
<dbReference type="AlphaFoldDB" id="A0A1S3HIP2"/>
<dbReference type="Proteomes" id="UP000085678">
    <property type="component" value="Unplaced"/>
</dbReference>